<keyword evidence="1" id="KW-1133">Transmembrane helix</keyword>
<keyword evidence="1" id="KW-0472">Membrane</keyword>
<organism evidence="2 3">
    <name type="scientific">Reyranella soli</name>
    <dbReference type="NCBI Taxonomy" id="1230389"/>
    <lineage>
        <taxon>Bacteria</taxon>
        <taxon>Pseudomonadati</taxon>
        <taxon>Pseudomonadota</taxon>
        <taxon>Alphaproteobacteria</taxon>
        <taxon>Hyphomicrobiales</taxon>
        <taxon>Reyranellaceae</taxon>
        <taxon>Reyranella</taxon>
    </lineage>
</organism>
<gene>
    <name evidence="2" type="ORF">RSO01_88250</name>
</gene>
<evidence type="ECO:0008006" key="4">
    <source>
        <dbReference type="Google" id="ProtNLM"/>
    </source>
</evidence>
<dbReference type="Proteomes" id="UP000321058">
    <property type="component" value="Unassembled WGS sequence"/>
</dbReference>
<evidence type="ECO:0000256" key="1">
    <source>
        <dbReference type="SAM" id="Phobius"/>
    </source>
</evidence>
<dbReference type="OrthoDB" id="5953619at2"/>
<evidence type="ECO:0000313" key="2">
    <source>
        <dbReference type="EMBL" id="GEP61659.1"/>
    </source>
</evidence>
<dbReference type="AlphaFoldDB" id="A0A512NRT9"/>
<feature type="transmembrane region" description="Helical" evidence="1">
    <location>
        <begin position="6"/>
        <end position="28"/>
    </location>
</feature>
<sequence length="156" mass="16930">MRRLFYVIGIVAVVVVAVIAVGIGVVAYKGNALDTESRAFVDNAVSAIAGTWTKQQLLERATPELREKTKPQELTALFDTLSRLGPLVEYEGATGQATMSYMTGSGGGISASYVAKARFRNGGASFRIGLVKRDDQWMINSFYVDLVPPEQPGRRI</sequence>
<reference evidence="2 3" key="1">
    <citation type="submission" date="2019-07" db="EMBL/GenBank/DDBJ databases">
        <title>Whole genome shotgun sequence of Reyranella soli NBRC 108950.</title>
        <authorList>
            <person name="Hosoyama A."/>
            <person name="Uohara A."/>
            <person name="Ohji S."/>
            <person name="Ichikawa N."/>
        </authorList>
    </citation>
    <scope>NUCLEOTIDE SEQUENCE [LARGE SCALE GENOMIC DNA]</scope>
    <source>
        <strain evidence="2 3">NBRC 108950</strain>
    </source>
</reference>
<evidence type="ECO:0000313" key="3">
    <source>
        <dbReference type="Proteomes" id="UP000321058"/>
    </source>
</evidence>
<name>A0A512NRT9_9HYPH</name>
<keyword evidence="1" id="KW-0812">Transmembrane</keyword>
<keyword evidence="3" id="KW-1185">Reference proteome</keyword>
<dbReference type="EMBL" id="BKAJ01000244">
    <property type="protein sequence ID" value="GEP61659.1"/>
    <property type="molecule type" value="Genomic_DNA"/>
</dbReference>
<dbReference type="RefSeq" id="WP_147156939.1">
    <property type="nucleotide sequence ID" value="NZ_BKAJ01000244.1"/>
</dbReference>
<proteinExistence type="predicted"/>
<comment type="caution">
    <text evidence="2">The sequence shown here is derived from an EMBL/GenBank/DDBJ whole genome shotgun (WGS) entry which is preliminary data.</text>
</comment>
<accession>A0A512NRT9</accession>
<protein>
    <recommendedName>
        <fullName evidence="4">DUF4440 domain-containing protein</fullName>
    </recommendedName>
</protein>